<dbReference type="Proteomes" id="UP000240880">
    <property type="component" value="Unassembled WGS sequence"/>
</dbReference>
<dbReference type="Pfam" id="PF02384">
    <property type="entry name" value="N6_Mtase"/>
    <property type="match status" value="1"/>
</dbReference>
<dbReference type="PANTHER" id="PTHR13610">
    <property type="entry name" value="METHYLTRANSFERASE DOMAIN-CONTAINING PROTEIN"/>
    <property type="match status" value="1"/>
</dbReference>
<keyword evidence="2" id="KW-0808">Transferase</keyword>
<organism evidence="5 6">
    <name type="scientific">Candidatus Marsarchaeota G1 archaeon OSP_D</name>
    <dbReference type="NCBI Taxonomy" id="1978155"/>
    <lineage>
        <taxon>Archaea</taxon>
        <taxon>Candidatus Marsarchaeota</taxon>
        <taxon>Candidatus Marsarchaeota group 1</taxon>
    </lineage>
</organism>
<proteinExistence type="predicted"/>
<evidence type="ECO:0000256" key="3">
    <source>
        <dbReference type="ARBA" id="ARBA00022691"/>
    </source>
</evidence>
<comment type="caution">
    <text evidence="5">The sequence shown here is derived from an EMBL/GenBank/DDBJ whole genome shotgun (WGS) entry which is preliminary data.</text>
</comment>
<dbReference type="InterPro" id="IPR029063">
    <property type="entry name" value="SAM-dependent_MTases_sf"/>
</dbReference>
<dbReference type="Gene3D" id="3.40.50.150">
    <property type="entry name" value="Vaccinia Virus protein VP39"/>
    <property type="match status" value="1"/>
</dbReference>
<gene>
    <name evidence="5" type="ORF">B9Q01_04720</name>
</gene>
<evidence type="ECO:0000256" key="1">
    <source>
        <dbReference type="ARBA" id="ARBA00022603"/>
    </source>
</evidence>
<dbReference type="CDD" id="cd02440">
    <property type="entry name" value="AdoMet_MTases"/>
    <property type="match status" value="1"/>
</dbReference>
<sequence length="153" mass="17516">MWRVPYVPSPYAVVRKMLELASPVSGESVYDLGAGDGRILLEAVRRYDVKAVGFEHNPKRVRLATTNLERARVLDKAKVFKEDLFKADLTQASVVTLYLLPEMNRALLPKLLTELKPGSRIVCHDFPIPRLSPKRVEKVHLTSRVHYVYLYEL</sequence>
<reference evidence="5 6" key="1">
    <citation type="submission" date="2017-04" db="EMBL/GenBank/DDBJ databases">
        <title>Novel microbial lineages endemic to geothermal iron-oxide mats fill important gaps in the evolutionary history of Archaea.</title>
        <authorList>
            <person name="Jay Z.J."/>
            <person name="Beam J.P."/>
            <person name="Dlakic M."/>
            <person name="Rusch D.B."/>
            <person name="Kozubal M.A."/>
            <person name="Inskeep W.P."/>
        </authorList>
    </citation>
    <scope>NUCLEOTIDE SEQUENCE [LARGE SCALE GENOMIC DNA]</scope>
    <source>
        <strain evidence="5">OSP_D</strain>
    </source>
</reference>
<feature type="domain" description="DNA methylase adenine-specific" evidence="4">
    <location>
        <begin position="10"/>
        <end position="69"/>
    </location>
</feature>
<dbReference type="GO" id="GO:0032259">
    <property type="term" value="P:methylation"/>
    <property type="evidence" value="ECO:0007669"/>
    <property type="project" value="UniProtKB-KW"/>
</dbReference>
<keyword evidence="3" id="KW-0949">S-adenosyl-L-methionine</keyword>
<dbReference type="InterPro" id="IPR003356">
    <property type="entry name" value="DNA_methylase_A-5"/>
</dbReference>
<evidence type="ECO:0000259" key="4">
    <source>
        <dbReference type="Pfam" id="PF02384"/>
    </source>
</evidence>
<dbReference type="EMBL" id="NEXC01000024">
    <property type="protein sequence ID" value="PSN83423.1"/>
    <property type="molecule type" value="Genomic_DNA"/>
</dbReference>
<protein>
    <recommendedName>
        <fullName evidence="4">DNA methylase adenine-specific domain-containing protein</fullName>
    </recommendedName>
</protein>
<evidence type="ECO:0000256" key="2">
    <source>
        <dbReference type="ARBA" id="ARBA00022679"/>
    </source>
</evidence>
<dbReference type="SUPFAM" id="SSF53335">
    <property type="entry name" value="S-adenosyl-L-methionine-dependent methyltransferases"/>
    <property type="match status" value="1"/>
</dbReference>
<accession>A0A2R6AAU9</accession>
<dbReference type="PANTHER" id="PTHR13610:SF11">
    <property type="entry name" value="METHYLTRANSFERASE DOMAIN-CONTAINING PROTEIN"/>
    <property type="match status" value="1"/>
</dbReference>
<keyword evidence="1" id="KW-0489">Methyltransferase</keyword>
<evidence type="ECO:0000313" key="6">
    <source>
        <dbReference type="Proteomes" id="UP000240880"/>
    </source>
</evidence>
<dbReference type="AlphaFoldDB" id="A0A2R6AAU9"/>
<dbReference type="GO" id="GO:0003677">
    <property type="term" value="F:DNA binding"/>
    <property type="evidence" value="ECO:0007669"/>
    <property type="project" value="InterPro"/>
</dbReference>
<dbReference type="GO" id="GO:0016279">
    <property type="term" value="F:protein-lysine N-methyltransferase activity"/>
    <property type="evidence" value="ECO:0007669"/>
    <property type="project" value="InterPro"/>
</dbReference>
<name>A0A2R6AAU9_9ARCH</name>
<dbReference type="InterPro" id="IPR026170">
    <property type="entry name" value="FAM173A/B"/>
</dbReference>
<evidence type="ECO:0000313" key="5">
    <source>
        <dbReference type="EMBL" id="PSN83423.1"/>
    </source>
</evidence>